<comment type="similarity">
    <text evidence="1">Belongs to the indoleamine 2,3-dioxygenase family.</text>
</comment>
<dbReference type="PANTHER" id="PTHR28657:SF5">
    <property type="entry name" value="INDOLEAMINE 2,3-DIOXYGENASE"/>
    <property type="match status" value="1"/>
</dbReference>
<dbReference type="Pfam" id="PF01231">
    <property type="entry name" value="IDO"/>
    <property type="match status" value="1"/>
</dbReference>
<dbReference type="InterPro" id="IPR037217">
    <property type="entry name" value="Trp/Indoleamine_2_3_dOase-like"/>
</dbReference>
<evidence type="ECO:0000256" key="5">
    <source>
        <dbReference type="SAM" id="MobiDB-lite"/>
    </source>
</evidence>
<dbReference type="Gene3D" id="1.20.58.480">
    <property type="match status" value="1"/>
</dbReference>
<keyword evidence="3 4" id="KW-0408">Iron</keyword>
<organism evidence="6 7">
    <name type="scientific">Symbiochloris irregularis</name>
    <dbReference type="NCBI Taxonomy" id="706552"/>
    <lineage>
        <taxon>Eukaryota</taxon>
        <taxon>Viridiplantae</taxon>
        <taxon>Chlorophyta</taxon>
        <taxon>core chlorophytes</taxon>
        <taxon>Trebouxiophyceae</taxon>
        <taxon>Trebouxiales</taxon>
        <taxon>Trebouxiaceae</taxon>
        <taxon>Symbiochloris</taxon>
    </lineage>
</organism>
<dbReference type="InterPro" id="IPR000898">
    <property type="entry name" value="Indolamine_dOase"/>
</dbReference>
<sequence>MQCLRHGPSGPISAGHSKRSRKNEVITAVASLTPASVPARARHFSAAWTDQLRSPSGFTERSRALGAQGFLPSPEPLQRLGPAYELWEKALDDLPKRIIAAGSGSLRRWLSELPPFPAAALAGNAPSEAELWRAMLLQSFFAHGYLWQEDGKTPDLLPASLAKPWCLLASCLQVPPILNYSTYILHNWRRLDPSKPIELGNIVCLNNFMGGLDEEWFRLVHVEIEAKAGPAVASIMPGQAAAAVGDTEGVERCLQCIAEGISAMCVTLGRMTEKCDPHIYYERVRLPTSGWRDNPAMPNGLLYEGVWAEPRQFHGASGAQSSIIPALDGALGVQHPAGWLRDYLATMRLHMPAQHRAFIAAVEVGPSLREYVQIHSELVPVYDACIERLTAFRQQHSAFARNFIAQRSGKAEGEKGTGGTLFTPALRAMKQATAEHAISR</sequence>
<protein>
    <recommendedName>
        <fullName evidence="8">Indoleamine 2,3-dioxygenase</fullName>
    </recommendedName>
</protein>
<dbReference type="GO" id="GO:0020037">
    <property type="term" value="F:heme binding"/>
    <property type="evidence" value="ECO:0007669"/>
    <property type="project" value="InterPro"/>
</dbReference>
<dbReference type="AlphaFoldDB" id="A0AAW1P4H5"/>
<feature type="binding site" description="proximal binding residue" evidence="4">
    <location>
        <position position="396"/>
    </location>
    <ligand>
        <name>heme b</name>
        <dbReference type="ChEBI" id="CHEBI:60344"/>
    </ligand>
    <ligandPart>
        <name>Fe</name>
        <dbReference type="ChEBI" id="CHEBI:18248"/>
    </ligandPart>
</feature>
<evidence type="ECO:0000313" key="7">
    <source>
        <dbReference type="Proteomes" id="UP001465755"/>
    </source>
</evidence>
<keyword evidence="2 4" id="KW-0479">Metal-binding</keyword>
<reference evidence="6 7" key="1">
    <citation type="journal article" date="2024" name="Nat. Commun.">
        <title>Phylogenomics reveals the evolutionary origins of lichenization in chlorophyte algae.</title>
        <authorList>
            <person name="Puginier C."/>
            <person name="Libourel C."/>
            <person name="Otte J."/>
            <person name="Skaloud P."/>
            <person name="Haon M."/>
            <person name="Grisel S."/>
            <person name="Petersen M."/>
            <person name="Berrin J.G."/>
            <person name="Delaux P.M."/>
            <person name="Dal Grande F."/>
            <person name="Keller J."/>
        </authorList>
    </citation>
    <scope>NUCLEOTIDE SEQUENCE [LARGE SCALE GENOMIC DNA]</scope>
    <source>
        <strain evidence="6 7">SAG 2036</strain>
    </source>
</reference>
<dbReference type="EMBL" id="JALJOQ010000047">
    <property type="protein sequence ID" value="KAK9804933.1"/>
    <property type="molecule type" value="Genomic_DNA"/>
</dbReference>
<keyword evidence="4" id="KW-0349">Heme</keyword>
<evidence type="ECO:0000256" key="3">
    <source>
        <dbReference type="ARBA" id="ARBA00023004"/>
    </source>
</evidence>
<feature type="region of interest" description="Disordered" evidence="5">
    <location>
        <begin position="1"/>
        <end position="23"/>
    </location>
</feature>
<keyword evidence="7" id="KW-1185">Reference proteome</keyword>
<evidence type="ECO:0008006" key="8">
    <source>
        <dbReference type="Google" id="ProtNLM"/>
    </source>
</evidence>
<evidence type="ECO:0000313" key="6">
    <source>
        <dbReference type="EMBL" id="KAK9804933.1"/>
    </source>
</evidence>
<evidence type="ECO:0000256" key="1">
    <source>
        <dbReference type="ARBA" id="ARBA00007119"/>
    </source>
</evidence>
<dbReference type="GO" id="GO:0046872">
    <property type="term" value="F:metal ion binding"/>
    <property type="evidence" value="ECO:0007669"/>
    <property type="project" value="UniProtKB-KW"/>
</dbReference>
<dbReference type="SUPFAM" id="SSF140959">
    <property type="entry name" value="Indolic compounds 2,3-dioxygenase-like"/>
    <property type="match status" value="1"/>
</dbReference>
<dbReference type="GO" id="GO:0016702">
    <property type="term" value="F:oxidoreductase activity, acting on single donors with incorporation of molecular oxygen, incorporation of two atoms of oxygen"/>
    <property type="evidence" value="ECO:0007669"/>
    <property type="project" value="UniProtKB-ARBA"/>
</dbReference>
<proteinExistence type="inferred from homology"/>
<name>A0AAW1P4H5_9CHLO</name>
<evidence type="ECO:0000256" key="2">
    <source>
        <dbReference type="ARBA" id="ARBA00022723"/>
    </source>
</evidence>
<dbReference type="Proteomes" id="UP001465755">
    <property type="component" value="Unassembled WGS sequence"/>
</dbReference>
<dbReference type="PANTHER" id="PTHR28657">
    <property type="entry name" value="INDOLEAMINE 2,3-DIOXYGENASE"/>
    <property type="match status" value="1"/>
</dbReference>
<gene>
    <name evidence="6" type="ORF">WJX73_000491</name>
</gene>
<accession>A0AAW1P4H5</accession>
<comment type="caution">
    <text evidence="6">The sequence shown here is derived from an EMBL/GenBank/DDBJ whole genome shotgun (WGS) entry which is preliminary data.</text>
</comment>
<dbReference type="GO" id="GO:0019441">
    <property type="term" value="P:L-tryptophan catabolic process to kynurenine"/>
    <property type="evidence" value="ECO:0007669"/>
    <property type="project" value="InterPro"/>
</dbReference>
<evidence type="ECO:0000256" key="4">
    <source>
        <dbReference type="PIRSR" id="PIRSR600898-1"/>
    </source>
</evidence>